<dbReference type="InterPro" id="IPR033130">
    <property type="entry name" value="RNase_T2_His_AS_2"/>
</dbReference>
<dbReference type="InterPro" id="IPR001568">
    <property type="entry name" value="RNase_T2-like"/>
</dbReference>
<dbReference type="CDD" id="cd01061">
    <property type="entry name" value="RNase_T2_euk"/>
    <property type="match status" value="1"/>
</dbReference>
<dbReference type="GO" id="GO:0005576">
    <property type="term" value="C:extracellular region"/>
    <property type="evidence" value="ECO:0007669"/>
    <property type="project" value="TreeGrafter"/>
</dbReference>
<dbReference type="GO" id="GO:0006401">
    <property type="term" value="P:RNA catabolic process"/>
    <property type="evidence" value="ECO:0007669"/>
    <property type="project" value="TreeGrafter"/>
</dbReference>
<evidence type="ECO:0000256" key="3">
    <source>
        <dbReference type="ARBA" id="ARBA00023157"/>
    </source>
</evidence>
<evidence type="ECO:0000256" key="6">
    <source>
        <dbReference type="SAM" id="SignalP"/>
    </source>
</evidence>
<sequence length="256" mass="27056">MLTIVVLAAALAGSSMASSNIASGCSTTGPLSCTSQGSTSSCCYETPGGLLLQTQFWDTSPPTGPSNSWTIHGLWPDNCDGTFKEDCDPSRDYTGISSLLTAQNATSTLTFMNTFWKNDPDDGTDEELWEHEWATHGTCYSTLEVSCLPAGSPKGAEAVAFFETVTTLFQKLPTFTWLSDAGITPSNSGTHTLASLTAAIKAGSGFTPTFDCDGSTLNGISYYFHLRGSVIDGEFEQINAAETGTCPNSGIKYPPK</sequence>
<keyword evidence="3" id="KW-1015">Disulfide bond</keyword>
<dbReference type="OrthoDB" id="435754at2759"/>
<accession>A0A8H6XRL5</accession>
<dbReference type="Proteomes" id="UP000623467">
    <property type="component" value="Unassembled WGS sequence"/>
</dbReference>
<keyword evidence="8" id="KW-1185">Reference proteome</keyword>
<dbReference type="PROSITE" id="PS00531">
    <property type="entry name" value="RNASE_T2_2"/>
    <property type="match status" value="1"/>
</dbReference>
<dbReference type="PANTHER" id="PTHR11240:SF22">
    <property type="entry name" value="RIBONUCLEASE T2"/>
    <property type="match status" value="1"/>
</dbReference>
<reference evidence="7" key="1">
    <citation type="submission" date="2020-05" db="EMBL/GenBank/DDBJ databases">
        <title>Mycena genomes resolve the evolution of fungal bioluminescence.</title>
        <authorList>
            <person name="Tsai I.J."/>
        </authorList>
    </citation>
    <scope>NUCLEOTIDE SEQUENCE</scope>
    <source>
        <strain evidence="7">160909Yilan</strain>
    </source>
</reference>
<dbReference type="GO" id="GO:0003723">
    <property type="term" value="F:RNA binding"/>
    <property type="evidence" value="ECO:0007669"/>
    <property type="project" value="InterPro"/>
</dbReference>
<name>A0A8H6XRL5_9AGAR</name>
<comment type="similarity">
    <text evidence="1 5">Belongs to the RNase T2 family.</text>
</comment>
<organism evidence="7 8">
    <name type="scientific">Mycena sanguinolenta</name>
    <dbReference type="NCBI Taxonomy" id="230812"/>
    <lineage>
        <taxon>Eukaryota</taxon>
        <taxon>Fungi</taxon>
        <taxon>Dikarya</taxon>
        <taxon>Basidiomycota</taxon>
        <taxon>Agaricomycotina</taxon>
        <taxon>Agaricomycetes</taxon>
        <taxon>Agaricomycetidae</taxon>
        <taxon>Agaricales</taxon>
        <taxon>Marasmiineae</taxon>
        <taxon>Mycenaceae</taxon>
        <taxon>Mycena</taxon>
    </lineage>
</organism>
<feature type="signal peptide" evidence="6">
    <location>
        <begin position="1"/>
        <end position="17"/>
    </location>
</feature>
<dbReference type="InterPro" id="IPR036430">
    <property type="entry name" value="RNase_T2-like_sf"/>
</dbReference>
<dbReference type="PROSITE" id="PS00530">
    <property type="entry name" value="RNASE_T2_1"/>
    <property type="match status" value="1"/>
</dbReference>
<gene>
    <name evidence="7" type="ORF">MSAN_01908400</name>
</gene>
<dbReference type="InterPro" id="IPR033697">
    <property type="entry name" value="Ribonuclease_T2_eukaryotic"/>
</dbReference>
<proteinExistence type="inferred from homology"/>
<feature type="chain" id="PRO_5034765877" description="ribonuclease T2" evidence="6">
    <location>
        <begin position="18"/>
        <end position="256"/>
    </location>
</feature>
<evidence type="ECO:0000313" key="7">
    <source>
        <dbReference type="EMBL" id="KAF7345316.1"/>
    </source>
</evidence>
<feature type="active site" evidence="4">
    <location>
        <position position="132"/>
    </location>
</feature>
<dbReference type="AlphaFoldDB" id="A0A8H6XRL5"/>
<dbReference type="EMBL" id="JACAZH010000020">
    <property type="protein sequence ID" value="KAF7345316.1"/>
    <property type="molecule type" value="Genomic_DNA"/>
</dbReference>
<comment type="caution">
    <text evidence="7">The sequence shown here is derived from an EMBL/GenBank/DDBJ whole genome shotgun (WGS) entry which is preliminary data.</text>
</comment>
<keyword evidence="6" id="KW-0732">Signal</keyword>
<dbReference type="PANTHER" id="PTHR11240">
    <property type="entry name" value="RIBONUCLEASE T2"/>
    <property type="match status" value="1"/>
</dbReference>
<feature type="active site" evidence="4">
    <location>
        <position position="72"/>
    </location>
</feature>
<feature type="active site" evidence="4">
    <location>
        <position position="136"/>
    </location>
</feature>
<dbReference type="GO" id="GO:0033897">
    <property type="term" value="F:ribonuclease T2 activity"/>
    <property type="evidence" value="ECO:0007669"/>
    <property type="project" value="UniProtKB-EC"/>
</dbReference>
<dbReference type="SUPFAM" id="SSF55895">
    <property type="entry name" value="Ribonuclease Rh-like"/>
    <property type="match status" value="1"/>
</dbReference>
<evidence type="ECO:0000256" key="4">
    <source>
        <dbReference type="PIRSR" id="PIRSR633697-1"/>
    </source>
</evidence>
<dbReference type="Gene3D" id="3.90.730.10">
    <property type="entry name" value="Ribonuclease T2-like"/>
    <property type="match status" value="1"/>
</dbReference>
<evidence type="ECO:0000256" key="2">
    <source>
        <dbReference type="ARBA" id="ARBA00012571"/>
    </source>
</evidence>
<evidence type="ECO:0000313" key="8">
    <source>
        <dbReference type="Proteomes" id="UP000623467"/>
    </source>
</evidence>
<evidence type="ECO:0000256" key="5">
    <source>
        <dbReference type="RuleBase" id="RU004328"/>
    </source>
</evidence>
<dbReference type="InterPro" id="IPR018188">
    <property type="entry name" value="RNase_T2_His_AS_1"/>
</dbReference>
<dbReference type="EC" id="4.6.1.19" evidence="2"/>
<dbReference type="Pfam" id="PF00445">
    <property type="entry name" value="Ribonuclease_T2"/>
    <property type="match status" value="1"/>
</dbReference>
<evidence type="ECO:0000256" key="1">
    <source>
        <dbReference type="ARBA" id="ARBA00007469"/>
    </source>
</evidence>
<protein>
    <recommendedName>
        <fullName evidence="2">ribonuclease T2</fullName>
        <ecNumber evidence="2">4.6.1.19</ecNumber>
    </recommendedName>
</protein>